<dbReference type="GO" id="GO:0004715">
    <property type="term" value="F:non-membrane spanning protein tyrosine kinase activity"/>
    <property type="evidence" value="ECO:0007669"/>
    <property type="project" value="UniProtKB-EC"/>
</dbReference>
<dbReference type="SUPFAM" id="SSF55550">
    <property type="entry name" value="SH2 domain"/>
    <property type="match status" value="1"/>
</dbReference>
<dbReference type="InterPro" id="IPR036860">
    <property type="entry name" value="SH2_dom_sf"/>
</dbReference>
<feature type="domain" description="SH2" evidence="11">
    <location>
        <begin position="18"/>
        <end position="124"/>
    </location>
</feature>
<dbReference type="OrthoDB" id="3256376at2759"/>
<dbReference type="EC" id="2.7.10.2" evidence="9"/>
<evidence type="ECO:0000256" key="2">
    <source>
        <dbReference type="ARBA" id="ARBA00022741"/>
    </source>
</evidence>
<evidence type="ECO:0000313" key="14">
    <source>
        <dbReference type="Proteomes" id="UP000835052"/>
    </source>
</evidence>
<dbReference type="Gene3D" id="3.30.505.10">
    <property type="entry name" value="SH2 domain"/>
    <property type="match status" value="1"/>
</dbReference>
<sequence length="538" mass="60497">MAVHDQGYIDPWIFQMPFYHGYLPREDLPFLLKKKGDFVVRICDVPLAARAIKKRDRTLIISLVVRDTESLDGVVPPSHVRHIVVNCRQGHNYVELKKEFDSLQELFSHYSVYPMKINTIVGPQPTTGKSAKGAKSNNSTITNKSTLTRTVDDALLLRGISLTRWEFRHTNIEIIKKVGQGAFGEVYKGSLKNRKKGFVAIKTMKAEKDMEKDLVREMMAEARVMRSLNHPNIVRIRGVALLEKPLFIIIDYINGGSLDSYLKANHDCLSEMERSKMAMCAAWGLQYLHEKKIIHRDIAARNCLYDDDKMVKLSDFGLSRQGTVYKMKQVQKMPVKWMAPECIKGLIFSQASDVFSFGNLLYEIYTSTEPYNGKTTGDAKVMILTGKFMSVKDRAPEKIAKFVDNEIMLMAPEKRASMNKVVKFLSNLLGLELEVMDKEEEEPSNTPVNLQALVPPPAPAPAPPPAKAPDDSEKTTLSKAKTWRHMLAAAAGPPAKETNTKYEYPETSALEQENSDQPKLNPLSPLSARSPKSPKPGD</sequence>
<dbReference type="Pfam" id="PF07714">
    <property type="entry name" value="PK_Tyr_Ser-Thr"/>
    <property type="match status" value="1"/>
</dbReference>
<evidence type="ECO:0000256" key="6">
    <source>
        <dbReference type="ARBA" id="ARBA00051245"/>
    </source>
</evidence>
<feature type="compositionally biased region" description="Polar residues" evidence="10">
    <location>
        <begin position="509"/>
        <end position="518"/>
    </location>
</feature>
<dbReference type="PROSITE" id="PS50011">
    <property type="entry name" value="PROTEIN_KINASE_DOM"/>
    <property type="match status" value="1"/>
</dbReference>
<dbReference type="GO" id="GO:0005524">
    <property type="term" value="F:ATP binding"/>
    <property type="evidence" value="ECO:0007669"/>
    <property type="project" value="UniProtKB-UniRule"/>
</dbReference>
<reference evidence="13" key="1">
    <citation type="submission" date="2020-10" db="EMBL/GenBank/DDBJ databases">
        <authorList>
            <person name="Kikuchi T."/>
        </authorList>
    </citation>
    <scope>NUCLEOTIDE SEQUENCE</scope>
    <source>
        <strain evidence="13">NKZ352</strain>
    </source>
</reference>
<proteinExistence type="inferred from homology"/>
<dbReference type="InterPro" id="IPR020635">
    <property type="entry name" value="Tyr_kinase_cat_dom"/>
</dbReference>
<evidence type="ECO:0000256" key="10">
    <source>
        <dbReference type="SAM" id="MobiDB-lite"/>
    </source>
</evidence>
<dbReference type="InterPro" id="IPR001245">
    <property type="entry name" value="Ser-Thr/Tyr_kinase_cat_dom"/>
</dbReference>
<feature type="domain" description="Protein kinase" evidence="12">
    <location>
        <begin position="172"/>
        <end position="429"/>
    </location>
</feature>
<dbReference type="Pfam" id="PF00017">
    <property type="entry name" value="SH2"/>
    <property type="match status" value="1"/>
</dbReference>
<keyword evidence="5 9" id="KW-0829">Tyrosine-protein kinase</keyword>
<protein>
    <recommendedName>
        <fullName evidence="9">Tyrosine-protein kinase</fullName>
        <ecNumber evidence="9">2.7.10.2</ecNumber>
    </recommendedName>
</protein>
<dbReference type="Gene3D" id="1.10.510.10">
    <property type="entry name" value="Transferase(Phosphotransferase) domain 1"/>
    <property type="match status" value="1"/>
</dbReference>
<dbReference type="SMART" id="SM00252">
    <property type="entry name" value="SH2"/>
    <property type="match status" value="1"/>
</dbReference>
<feature type="region of interest" description="Disordered" evidence="10">
    <location>
        <begin position="437"/>
        <end position="538"/>
    </location>
</feature>
<evidence type="ECO:0000259" key="11">
    <source>
        <dbReference type="PROSITE" id="PS50001"/>
    </source>
</evidence>
<name>A0A8S1GY82_9PELO</name>
<evidence type="ECO:0000259" key="12">
    <source>
        <dbReference type="PROSITE" id="PS50011"/>
    </source>
</evidence>
<evidence type="ECO:0000256" key="9">
    <source>
        <dbReference type="RuleBase" id="RU362096"/>
    </source>
</evidence>
<keyword evidence="4 8" id="KW-0067">ATP-binding</keyword>
<comment type="catalytic activity">
    <reaction evidence="6 9">
        <text>L-tyrosyl-[protein] + ATP = O-phospho-L-tyrosyl-[protein] + ADP + H(+)</text>
        <dbReference type="Rhea" id="RHEA:10596"/>
        <dbReference type="Rhea" id="RHEA-COMP:10136"/>
        <dbReference type="Rhea" id="RHEA-COMP:20101"/>
        <dbReference type="ChEBI" id="CHEBI:15378"/>
        <dbReference type="ChEBI" id="CHEBI:30616"/>
        <dbReference type="ChEBI" id="CHEBI:46858"/>
        <dbReference type="ChEBI" id="CHEBI:61978"/>
        <dbReference type="ChEBI" id="CHEBI:456216"/>
        <dbReference type="EC" id="2.7.10.2"/>
    </reaction>
</comment>
<keyword evidence="1 9" id="KW-0808">Transferase</keyword>
<evidence type="ECO:0000256" key="4">
    <source>
        <dbReference type="ARBA" id="ARBA00022840"/>
    </source>
</evidence>
<feature type="compositionally biased region" description="Pro residues" evidence="10">
    <location>
        <begin position="454"/>
        <end position="467"/>
    </location>
</feature>
<dbReference type="PROSITE" id="PS00107">
    <property type="entry name" value="PROTEIN_KINASE_ATP"/>
    <property type="match status" value="1"/>
</dbReference>
<evidence type="ECO:0000256" key="1">
    <source>
        <dbReference type="ARBA" id="ARBA00022679"/>
    </source>
</evidence>
<comment type="caution">
    <text evidence="13">The sequence shown here is derived from an EMBL/GenBank/DDBJ whole genome shotgun (WGS) entry which is preliminary data.</text>
</comment>
<keyword evidence="7" id="KW-0727">SH2 domain</keyword>
<evidence type="ECO:0000256" key="7">
    <source>
        <dbReference type="PROSITE-ProRule" id="PRU00191"/>
    </source>
</evidence>
<dbReference type="Proteomes" id="UP000835052">
    <property type="component" value="Unassembled WGS sequence"/>
</dbReference>
<dbReference type="InterPro" id="IPR017441">
    <property type="entry name" value="Protein_kinase_ATP_BS"/>
</dbReference>
<evidence type="ECO:0000256" key="3">
    <source>
        <dbReference type="ARBA" id="ARBA00022777"/>
    </source>
</evidence>
<dbReference type="InterPro" id="IPR011009">
    <property type="entry name" value="Kinase-like_dom_sf"/>
</dbReference>
<dbReference type="InterPro" id="IPR000719">
    <property type="entry name" value="Prot_kinase_dom"/>
</dbReference>
<dbReference type="AlphaFoldDB" id="A0A8S1GY82"/>
<dbReference type="PROSITE" id="PS00109">
    <property type="entry name" value="PROTEIN_KINASE_TYR"/>
    <property type="match status" value="1"/>
</dbReference>
<evidence type="ECO:0000313" key="13">
    <source>
        <dbReference type="EMBL" id="CAD6186080.1"/>
    </source>
</evidence>
<keyword evidence="2 8" id="KW-0547">Nucleotide-binding</keyword>
<organism evidence="13 14">
    <name type="scientific">Caenorhabditis auriculariae</name>
    <dbReference type="NCBI Taxonomy" id="2777116"/>
    <lineage>
        <taxon>Eukaryota</taxon>
        <taxon>Metazoa</taxon>
        <taxon>Ecdysozoa</taxon>
        <taxon>Nematoda</taxon>
        <taxon>Chromadorea</taxon>
        <taxon>Rhabditida</taxon>
        <taxon>Rhabditina</taxon>
        <taxon>Rhabditomorpha</taxon>
        <taxon>Rhabditoidea</taxon>
        <taxon>Rhabditidae</taxon>
        <taxon>Peloderinae</taxon>
        <taxon>Caenorhabditis</taxon>
    </lineage>
</organism>
<dbReference type="SMART" id="SM00219">
    <property type="entry name" value="TyrKc"/>
    <property type="match status" value="1"/>
</dbReference>
<keyword evidence="14" id="KW-1185">Reference proteome</keyword>
<accession>A0A8S1GY82</accession>
<keyword evidence="3 9" id="KW-0418">Kinase</keyword>
<gene>
    <name evidence="13" type="ORF">CAUJ_LOCUS1999</name>
</gene>
<dbReference type="InterPro" id="IPR050198">
    <property type="entry name" value="Non-receptor_tyrosine_kinases"/>
</dbReference>
<evidence type="ECO:0000256" key="5">
    <source>
        <dbReference type="ARBA" id="ARBA00023137"/>
    </source>
</evidence>
<dbReference type="InterPro" id="IPR000980">
    <property type="entry name" value="SH2"/>
</dbReference>
<dbReference type="InterPro" id="IPR008266">
    <property type="entry name" value="Tyr_kinase_AS"/>
</dbReference>
<dbReference type="CDD" id="cd00192">
    <property type="entry name" value="PTKc"/>
    <property type="match status" value="1"/>
</dbReference>
<dbReference type="EMBL" id="CAJGYM010000004">
    <property type="protein sequence ID" value="CAD6186080.1"/>
    <property type="molecule type" value="Genomic_DNA"/>
</dbReference>
<dbReference type="PRINTS" id="PR00109">
    <property type="entry name" value="TYRKINASE"/>
</dbReference>
<dbReference type="SUPFAM" id="SSF56112">
    <property type="entry name" value="Protein kinase-like (PK-like)"/>
    <property type="match status" value="1"/>
</dbReference>
<comment type="similarity">
    <text evidence="9">Belongs to the protein kinase superfamily. Tyr protein kinase family.</text>
</comment>
<feature type="binding site" evidence="8">
    <location>
        <position position="202"/>
    </location>
    <ligand>
        <name>ATP</name>
        <dbReference type="ChEBI" id="CHEBI:30616"/>
    </ligand>
</feature>
<dbReference type="PROSITE" id="PS50001">
    <property type="entry name" value="SH2"/>
    <property type="match status" value="1"/>
</dbReference>
<dbReference type="PANTHER" id="PTHR24418">
    <property type="entry name" value="TYROSINE-PROTEIN KINASE"/>
    <property type="match status" value="1"/>
</dbReference>
<evidence type="ECO:0000256" key="8">
    <source>
        <dbReference type="PROSITE-ProRule" id="PRU10141"/>
    </source>
</evidence>